<dbReference type="AlphaFoldDB" id="A0A158M1D7"/>
<proteinExistence type="predicted"/>
<accession>A0A158M1D7</accession>
<evidence type="ECO:0000313" key="2">
    <source>
        <dbReference type="EMBL" id="KAK87225.1"/>
    </source>
</evidence>
<comment type="caution">
    <text evidence="2">The sequence shown here is derived from an EMBL/GenBank/DDBJ whole genome shotgun (WGS) entry which is preliminary data.</text>
</comment>
<dbReference type="InterPro" id="IPR005546">
    <property type="entry name" value="Autotransporte_beta"/>
</dbReference>
<dbReference type="PROSITE" id="PS51208">
    <property type="entry name" value="AUTOTRANSPORTER"/>
    <property type="match status" value="1"/>
</dbReference>
<dbReference type="Proteomes" id="UP000026682">
    <property type="component" value="Unassembled WGS sequence"/>
</dbReference>
<dbReference type="EMBL" id="JFZZ01000139">
    <property type="protein sequence ID" value="KAK87225.1"/>
    <property type="molecule type" value="Genomic_DNA"/>
</dbReference>
<protein>
    <submittedName>
        <fullName evidence="2">Autotransporter beta-domain protein</fullName>
    </submittedName>
</protein>
<evidence type="ECO:0000259" key="1">
    <source>
        <dbReference type="PROSITE" id="PS51208"/>
    </source>
</evidence>
<name>A0A158M1D7_9BORD</name>
<dbReference type="RefSeq" id="WP_005016670.1">
    <property type="nucleotide sequence ID" value="NZ_JFZZ01000139.1"/>
</dbReference>
<gene>
    <name evidence="2" type="ORF">L497_2755</name>
</gene>
<feature type="domain" description="Autotransporter" evidence="1">
    <location>
        <begin position="460"/>
        <end position="750"/>
    </location>
</feature>
<dbReference type="GeneID" id="93118533"/>
<organism evidence="2 3">
    <name type="scientific">Bordetella holmesii CDC-H585-BH</name>
    <dbReference type="NCBI Taxonomy" id="1331206"/>
    <lineage>
        <taxon>Bacteria</taxon>
        <taxon>Pseudomonadati</taxon>
        <taxon>Pseudomonadota</taxon>
        <taxon>Betaproteobacteria</taxon>
        <taxon>Burkholderiales</taxon>
        <taxon>Alcaligenaceae</taxon>
        <taxon>Bordetella</taxon>
    </lineage>
</organism>
<sequence length="750" mass="74931">MNPIFGGVSTGGAGGEAFLGQQTPTVSANGGSGGAVSGNIITLTDAQLQGAAGANGGSVNGATTSLGGGGAAGHGGGSVFGGVSTGGAGGYSYGSASGYAEGGAGGDITGNTLTLTNVQLQGAAGGDGGSVFGSTLSAGGGGAAGHGGGSVFGGVSTGAAGGNGAAGYDGGSVFGGISTGGTGGSANTYSQTHGILSANGGNGGAASNNSIRIAGTSSLTGDIYGGVSQGGQAGAVSISIGSTTTTTPGQAGRGGLTQNNTVTLIGDQIAIAGALYGGLSVNGDGLVNLDPTFTSYYQGNTLTLQGYRGTVTNIQHFENYNWVLPTDVVNKDSLIHITGSQAVQLDNTKHSVALQSGGNQLNGGDVITLIDKATGSPTLTTPNVKQGHFLVYDTTLTVVNDELVLTIASKQSTGSTTPAAVRINPTSKAFLEGRLAALAQINQGADLISDSAIGAARASLGTGNSNLFALIDGGKSRYDTGSHIKLRNVGFVMGAAQAFTLRSQSTMMVGAFVEHGNGHYDSYNSFDNYGDVHGDGRVRYTGGGALFHMNVAGTGMGPAASAPSIQDDDGLYLKAAVRAGQAKTRFDSDLIDPQGNRGQYDSKANYFSAMAGVGYALRLDAKQKLDVYGRYTWSRLGSDSVELGKDHLDFGTTNSSRVRIGTRYSYAVTPQVTPYVGLAYEREFSGNAKGTAYNLSINSPTLKGNTGIAELGVSMTPLADKQNLTMNVGLQGYVGDRQGGAANLRVRYAF</sequence>
<dbReference type="InterPro" id="IPR036709">
    <property type="entry name" value="Autotransporte_beta_dom_sf"/>
</dbReference>
<reference evidence="2 3" key="1">
    <citation type="submission" date="2014-03" db="EMBL/GenBank/DDBJ databases">
        <title>Genome sequence of Bordetella holmseii.</title>
        <authorList>
            <person name="Harvill E."/>
            <person name="Goodfield L.L."/>
            <person name="Ivanov Y."/>
            <person name="Meyer J.A."/>
            <person name="Newth C."/>
            <person name="Cassiday P."/>
            <person name="Tondella M.L."/>
            <person name="Liao P."/>
            <person name="Zimmerman J."/>
            <person name="Meert K."/>
            <person name="Wessel D."/>
            <person name="Berger J."/>
            <person name="Dean J.M."/>
            <person name="Holubkov R."/>
            <person name="Burr J."/>
            <person name="Liu T."/>
            <person name="Brinkac L.M."/>
            <person name="Sanka R."/>
            <person name="Kim M."/>
            <person name="Losada L."/>
        </authorList>
    </citation>
    <scope>NUCLEOTIDE SEQUENCE [LARGE SCALE GENOMIC DNA]</scope>
    <source>
        <strain evidence="2 3">CDC-H585-BH</strain>
    </source>
</reference>
<dbReference type="SMART" id="SM00869">
    <property type="entry name" value="Autotransporter"/>
    <property type="match status" value="1"/>
</dbReference>
<evidence type="ECO:0000313" key="3">
    <source>
        <dbReference type="Proteomes" id="UP000026682"/>
    </source>
</evidence>
<dbReference type="STRING" id="35814.BBB42_16705"/>
<dbReference type="Gene3D" id="2.40.128.130">
    <property type="entry name" value="Autotransporter beta-domain"/>
    <property type="match status" value="1"/>
</dbReference>
<dbReference type="SUPFAM" id="SSF103515">
    <property type="entry name" value="Autotransporter"/>
    <property type="match status" value="1"/>
</dbReference>
<dbReference type="PATRIC" id="fig|1331206.3.peg.3370"/>